<keyword evidence="7" id="KW-1185">Reference proteome</keyword>
<dbReference type="Pfam" id="PF00196">
    <property type="entry name" value="GerE"/>
    <property type="match status" value="1"/>
</dbReference>
<gene>
    <name evidence="6" type="ORF">AACH00_11035</name>
</gene>
<dbReference type="SMART" id="SM00448">
    <property type="entry name" value="REC"/>
    <property type="match status" value="1"/>
</dbReference>
<dbReference type="InterPro" id="IPR016032">
    <property type="entry name" value="Sig_transdc_resp-reg_C-effctor"/>
</dbReference>
<dbReference type="InterPro" id="IPR001789">
    <property type="entry name" value="Sig_transdc_resp-reg_receiver"/>
</dbReference>
<reference evidence="6 7" key="1">
    <citation type="submission" date="2024-04" db="EMBL/GenBank/DDBJ databases">
        <title>Novel species of the genus Ideonella isolated from streams.</title>
        <authorList>
            <person name="Lu H."/>
        </authorList>
    </citation>
    <scope>NUCLEOTIDE SEQUENCE [LARGE SCALE GENOMIC DNA]</scope>
    <source>
        <strain evidence="6 7">LYT19W</strain>
    </source>
</reference>
<dbReference type="RefSeq" id="WP_341399181.1">
    <property type="nucleotide sequence ID" value="NZ_JBBUTI010000006.1"/>
</dbReference>
<dbReference type="PANTHER" id="PTHR45566:SF2">
    <property type="entry name" value="NARL SUBFAMILY"/>
    <property type="match status" value="1"/>
</dbReference>
<feature type="modified residue" description="4-aspartylphosphate" evidence="3">
    <location>
        <position position="55"/>
    </location>
</feature>
<dbReference type="SMART" id="SM00421">
    <property type="entry name" value="HTH_LUXR"/>
    <property type="match status" value="1"/>
</dbReference>
<feature type="domain" description="HTH luxR-type" evidence="4">
    <location>
        <begin position="132"/>
        <end position="197"/>
    </location>
</feature>
<keyword evidence="1 3" id="KW-0597">Phosphoprotein</keyword>
<dbReference type="InterPro" id="IPR051015">
    <property type="entry name" value="EvgA-like"/>
</dbReference>
<dbReference type="CDD" id="cd06170">
    <property type="entry name" value="LuxR_C_like"/>
    <property type="match status" value="1"/>
</dbReference>
<comment type="caution">
    <text evidence="6">The sequence shown here is derived from an EMBL/GenBank/DDBJ whole genome shotgun (WGS) entry which is preliminary data.</text>
</comment>
<dbReference type="Pfam" id="PF00072">
    <property type="entry name" value="Response_reg"/>
    <property type="match status" value="1"/>
</dbReference>
<evidence type="ECO:0000313" key="7">
    <source>
        <dbReference type="Proteomes" id="UP001379945"/>
    </source>
</evidence>
<dbReference type="InterPro" id="IPR058245">
    <property type="entry name" value="NreC/VraR/RcsB-like_REC"/>
</dbReference>
<organism evidence="6 7">
    <name type="scientific">Ideonella margarita</name>
    <dbReference type="NCBI Taxonomy" id="2984191"/>
    <lineage>
        <taxon>Bacteria</taxon>
        <taxon>Pseudomonadati</taxon>
        <taxon>Pseudomonadota</taxon>
        <taxon>Betaproteobacteria</taxon>
        <taxon>Burkholderiales</taxon>
        <taxon>Sphaerotilaceae</taxon>
        <taxon>Ideonella</taxon>
    </lineage>
</organism>
<keyword evidence="2" id="KW-0238">DNA-binding</keyword>
<dbReference type="EMBL" id="JBBUTI010000006">
    <property type="protein sequence ID" value="MEK8046886.1"/>
    <property type="molecule type" value="Genomic_DNA"/>
</dbReference>
<accession>A0ABU9C4R9</accession>
<evidence type="ECO:0000259" key="5">
    <source>
        <dbReference type="PROSITE" id="PS50110"/>
    </source>
</evidence>
<evidence type="ECO:0000256" key="3">
    <source>
        <dbReference type="PROSITE-ProRule" id="PRU00169"/>
    </source>
</evidence>
<feature type="domain" description="Response regulatory" evidence="5">
    <location>
        <begin position="5"/>
        <end position="120"/>
    </location>
</feature>
<evidence type="ECO:0000256" key="2">
    <source>
        <dbReference type="ARBA" id="ARBA00023125"/>
    </source>
</evidence>
<dbReference type="SUPFAM" id="SSF52172">
    <property type="entry name" value="CheY-like"/>
    <property type="match status" value="1"/>
</dbReference>
<dbReference type="CDD" id="cd17535">
    <property type="entry name" value="REC_NarL-like"/>
    <property type="match status" value="1"/>
</dbReference>
<dbReference type="InterPro" id="IPR011006">
    <property type="entry name" value="CheY-like_superfamily"/>
</dbReference>
<protein>
    <submittedName>
        <fullName evidence="6">Response regulator transcription factor</fullName>
    </submittedName>
</protein>
<evidence type="ECO:0000313" key="6">
    <source>
        <dbReference type="EMBL" id="MEK8046886.1"/>
    </source>
</evidence>
<dbReference type="PROSITE" id="PS50043">
    <property type="entry name" value="HTH_LUXR_2"/>
    <property type="match status" value="1"/>
</dbReference>
<dbReference type="PANTHER" id="PTHR45566">
    <property type="entry name" value="HTH-TYPE TRANSCRIPTIONAL REGULATOR YHJB-RELATED"/>
    <property type="match status" value="1"/>
</dbReference>
<proteinExistence type="predicted"/>
<dbReference type="Gene3D" id="3.40.50.2300">
    <property type="match status" value="1"/>
</dbReference>
<evidence type="ECO:0000259" key="4">
    <source>
        <dbReference type="PROSITE" id="PS50043"/>
    </source>
</evidence>
<dbReference type="SUPFAM" id="SSF46894">
    <property type="entry name" value="C-terminal effector domain of the bipartite response regulators"/>
    <property type="match status" value="1"/>
</dbReference>
<dbReference type="PROSITE" id="PS50110">
    <property type="entry name" value="RESPONSE_REGULATORY"/>
    <property type="match status" value="1"/>
</dbReference>
<evidence type="ECO:0000256" key="1">
    <source>
        <dbReference type="ARBA" id="ARBA00022553"/>
    </source>
</evidence>
<name>A0ABU9C4R9_9BURK</name>
<dbReference type="Proteomes" id="UP001379945">
    <property type="component" value="Unassembled WGS sequence"/>
</dbReference>
<sequence length="200" mass="21612">MKSPRILLVDDHAMFRSGLALLIRAAMPDAHIHECASIQEASAAELDGVDVVLLDIHLQGLSGLEGIDLMHRRWPDAPVLMLSSQSEPETVRLAIARGAAGFVSKAETADDIVKAIDRALHGNSAAPAASPDAQGERRLTPRQCEVLDLLSQGMSNKVLARQLSLSDNTVRRHVQDILMFFDVGSRAEAVAAARRQRLIG</sequence>
<dbReference type="InterPro" id="IPR000792">
    <property type="entry name" value="Tscrpt_reg_LuxR_C"/>
</dbReference>
<dbReference type="PRINTS" id="PR00038">
    <property type="entry name" value="HTHLUXR"/>
</dbReference>